<feature type="chain" id="PRO_5046262417" evidence="1">
    <location>
        <begin position="27"/>
        <end position="311"/>
    </location>
</feature>
<reference evidence="2 3" key="1">
    <citation type="submission" date="2023-01" db="EMBL/GenBank/DDBJ databases">
        <title>Analysis of 21 Apiospora genomes using comparative genomics revels a genus with tremendous synthesis potential of carbohydrate active enzymes and secondary metabolites.</title>
        <authorList>
            <person name="Sorensen T."/>
        </authorList>
    </citation>
    <scope>NUCLEOTIDE SEQUENCE [LARGE SCALE GENOMIC DNA]</scope>
    <source>
        <strain evidence="2 3">CBS 20057</strain>
    </source>
</reference>
<evidence type="ECO:0000313" key="3">
    <source>
        <dbReference type="Proteomes" id="UP001396898"/>
    </source>
</evidence>
<name>A0ABR1R4A3_9PEZI</name>
<organism evidence="2 3">
    <name type="scientific">Apiospora marii</name>
    <dbReference type="NCBI Taxonomy" id="335849"/>
    <lineage>
        <taxon>Eukaryota</taxon>
        <taxon>Fungi</taxon>
        <taxon>Dikarya</taxon>
        <taxon>Ascomycota</taxon>
        <taxon>Pezizomycotina</taxon>
        <taxon>Sordariomycetes</taxon>
        <taxon>Xylariomycetidae</taxon>
        <taxon>Amphisphaeriales</taxon>
        <taxon>Apiosporaceae</taxon>
        <taxon>Apiospora</taxon>
    </lineage>
</organism>
<sequence>MAAPSTSTSNMLLFLTALLSAQPALSERYMPVDYAGIYNLSSGVSNTTASLYAQAAANPNATRSVKLHPFDWYQGNNPDYYQNIEWEWRVNVSDFAATNAQNGMPLVDPHVELTTYDFSWSGGKNLSDQIRSEDPVCITVAMSRDWPANVTNRYADGNTDDGSCDTVLGEECRRAIEKQGMSGSSSTKCQAPTKSWNELPECADSFGYAYNLTGSAGYVSGTGFYAFNSAPRNETNETAYYEATNALHVVMVNTMLPITNGAMGKARLMCMRVNTTKVEWEDPESSATRGAGISAFATALVGAMMMMAMVS</sequence>
<accession>A0ABR1R4A3</accession>
<comment type="caution">
    <text evidence="2">The sequence shown here is derived from an EMBL/GenBank/DDBJ whole genome shotgun (WGS) entry which is preliminary data.</text>
</comment>
<keyword evidence="1" id="KW-0732">Signal</keyword>
<proteinExistence type="predicted"/>
<protein>
    <submittedName>
        <fullName evidence="2">Uncharacterized protein</fullName>
    </submittedName>
</protein>
<keyword evidence="3" id="KW-1185">Reference proteome</keyword>
<dbReference type="EMBL" id="JAQQWI010000019">
    <property type="protein sequence ID" value="KAK7999031.1"/>
    <property type="molecule type" value="Genomic_DNA"/>
</dbReference>
<evidence type="ECO:0000256" key="1">
    <source>
        <dbReference type="SAM" id="SignalP"/>
    </source>
</evidence>
<evidence type="ECO:0000313" key="2">
    <source>
        <dbReference type="EMBL" id="KAK7999031.1"/>
    </source>
</evidence>
<gene>
    <name evidence="2" type="ORF">PG991_014706</name>
</gene>
<feature type="signal peptide" evidence="1">
    <location>
        <begin position="1"/>
        <end position="26"/>
    </location>
</feature>
<dbReference type="Proteomes" id="UP001396898">
    <property type="component" value="Unassembled WGS sequence"/>
</dbReference>